<keyword evidence="1" id="KW-0812">Transmembrane</keyword>
<organism evidence="2 3">
    <name type="scientific">Aliivibrio finisterrensis</name>
    <dbReference type="NCBI Taxonomy" id="511998"/>
    <lineage>
        <taxon>Bacteria</taxon>
        <taxon>Pseudomonadati</taxon>
        <taxon>Pseudomonadota</taxon>
        <taxon>Gammaproteobacteria</taxon>
        <taxon>Vibrionales</taxon>
        <taxon>Vibrionaceae</taxon>
        <taxon>Aliivibrio</taxon>
    </lineage>
</organism>
<evidence type="ECO:0000313" key="3">
    <source>
        <dbReference type="Proteomes" id="UP000294166"/>
    </source>
</evidence>
<keyword evidence="1" id="KW-0472">Membrane</keyword>
<name>A0ABY0I4C0_9GAMM</name>
<comment type="caution">
    <text evidence="2">The sequence shown here is derived from an EMBL/GenBank/DDBJ whole genome shotgun (WGS) entry which is preliminary data.</text>
</comment>
<reference evidence="2 3" key="1">
    <citation type="submission" date="2019-02" db="EMBL/GenBank/DDBJ databases">
        <title>Genome sequences of Aliivibrio finisterrensis strains from farmed Atlantic salmon.</title>
        <authorList>
            <person name="Bowman J.P."/>
        </authorList>
    </citation>
    <scope>NUCLEOTIDE SEQUENCE [LARGE SCALE GENOMIC DNA]</scope>
    <source>
        <strain evidence="2 3">A21</strain>
    </source>
</reference>
<dbReference type="EMBL" id="SEZN01000074">
    <property type="protein sequence ID" value="RYU59070.1"/>
    <property type="molecule type" value="Genomic_DNA"/>
</dbReference>
<evidence type="ECO:0000313" key="2">
    <source>
        <dbReference type="EMBL" id="RYU59070.1"/>
    </source>
</evidence>
<dbReference type="Proteomes" id="UP000294166">
    <property type="component" value="Unassembled WGS sequence"/>
</dbReference>
<protein>
    <submittedName>
        <fullName evidence="2">Uncharacterized protein</fullName>
    </submittedName>
</protein>
<accession>A0ABY0I4C0</accession>
<proteinExistence type="predicted"/>
<keyword evidence="3" id="KW-1185">Reference proteome</keyword>
<keyword evidence="1" id="KW-1133">Transmembrane helix</keyword>
<dbReference type="RefSeq" id="WP_130066689.1">
    <property type="nucleotide sequence ID" value="NZ_SEZN01000074.1"/>
</dbReference>
<gene>
    <name evidence="2" type="ORF">ERW53_20210</name>
</gene>
<feature type="transmembrane region" description="Helical" evidence="1">
    <location>
        <begin position="21"/>
        <end position="39"/>
    </location>
</feature>
<sequence length="358" mass="41201">MRIKYVGSVYNVKRHLTNASTRFATFGILGFFGFTALSGKFRLNLPSSKRVMQALCGGGNMAGVAIPFVQDRFDNRIYINQYEDFGFPTPIYCGGKNCQARVTHVIGHKRRGKLVPSIFRLFQNIDHAKHCGFKAFGNYEIESKVGISDVESALFAGEMLFRINILNDSEMAKVKIKEDIFADSTPEDTVKREYKNRGKMPCYVKQCGDLVTLYLHGKMNPAKRELLEIKVNSNVTTWKDFFFGIGQYRYFQYKLAKENYANAAIDVKFKRKIFAGVIDEFEYLECKPKYYNGRKILPIIRVSKKLKLPYIDFDKQFLIYGRFRLRTSDEQRVSNDINAIEFMTSLVHLKQLGEIPSA</sequence>
<evidence type="ECO:0000256" key="1">
    <source>
        <dbReference type="SAM" id="Phobius"/>
    </source>
</evidence>